<dbReference type="EMBL" id="FUKQ01000010">
    <property type="protein sequence ID" value="SJN21100.1"/>
    <property type="molecule type" value="Genomic_DNA"/>
</dbReference>
<dbReference type="AlphaFoldDB" id="A0A1R4IML5"/>
<proteinExistence type="predicted"/>
<dbReference type="CDD" id="cd12952">
    <property type="entry name" value="MMP_ACEL2062"/>
    <property type="match status" value="1"/>
</dbReference>
<dbReference type="InterPro" id="IPR010428">
    <property type="entry name" value="Zincin_1"/>
</dbReference>
<dbReference type="SUPFAM" id="SSF55486">
    <property type="entry name" value="Metalloproteases ('zincins'), catalytic domain"/>
    <property type="match status" value="1"/>
</dbReference>
<gene>
    <name evidence="1" type="ORF">FM114_02710</name>
</gene>
<dbReference type="Proteomes" id="UP000188342">
    <property type="component" value="Unassembled WGS sequence"/>
</dbReference>
<name>A0A1R4IML5_9ACTN</name>
<dbReference type="Gene3D" id="3.30.2010.20">
    <property type="match status" value="1"/>
</dbReference>
<sequence>MGADEFEELVAEALEEIPDELMSLVDNCLLIVEDFNDEDLTLLGLYEGIPLTEREANFTGMLPDRIFVYRIPTLEMCRDADEVAEEVLTTVVHEIAHFFGINDERLHELGWA</sequence>
<reference evidence="1 2" key="1">
    <citation type="submission" date="2017-02" db="EMBL/GenBank/DDBJ databases">
        <authorList>
            <person name="Peterson S.W."/>
        </authorList>
    </citation>
    <scope>NUCLEOTIDE SEQUENCE [LARGE SCALE GENOMIC DNA]</scope>
    <source>
        <strain evidence="1 2">LSP_Lj1</strain>
    </source>
</reference>
<dbReference type="InterPro" id="IPR038555">
    <property type="entry name" value="Zincin_1_sf"/>
</dbReference>
<evidence type="ECO:0000313" key="2">
    <source>
        <dbReference type="Proteomes" id="UP000188342"/>
    </source>
</evidence>
<accession>A0A1R4IML5</accession>
<evidence type="ECO:0000313" key="1">
    <source>
        <dbReference type="EMBL" id="SJN21100.1"/>
    </source>
</evidence>
<organism evidence="1 2">
    <name type="scientific">Luteococcus japonicus LSP_Lj1</name>
    <dbReference type="NCBI Taxonomy" id="1255658"/>
    <lineage>
        <taxon>Bacteria</taxon>
        <taxon>Bacillati</taxon>
        <taxon>Actinomycetota</taxon>
        <taxon>Actinomycetes</taxon>
        <taxon>Propionibacteriales</taxon>
        <taxon>Propionibacteriaceae</taxon>
        <taxon>Luteococcus</taxon>
    </lineage>
</organism>
<dbReference type="Pfam" id="PF06262">
    <property type="entry name" value="Zincin_1"/>
    <property type="match status" value="1"/>
</dbReference>
<dbReference type="STRING" id="1255658.FM114_02710"/>
<protein>
    <recommendedName>
        <fullName evidence="3">Acetylglutamate kinase</fullName>
    </recommendedName>
</protein>
<keyword evidence="2" id="KW-1185">Reference proteome</keyword>
<evidence type="ECO:0008006" key="3">
    <source>
        <dbReference type="Google" id="ProtNLM"/>
    </source>
</evidence>